<dbReference type="SUPFAM" id="SSF52540">
    <property type="entry name" value="P-loop containing nucleoside triphosphate hydrolases"/>
    <property type="match status" value="1"/>
</dbReference>
<reference evidence="1" key="1">
    <citation type="submission" date="2019-09" db="EMBL/GenBank/DDBJ databases">
        <title>Characterisation of the sponge microbiome using genome-centric metagenomics.</title>
        <authorList>
            <person name="Engelberts J.P."/>
            <person name="Robbins S.J."/>
            <person name="De Goeij J.M."/>
            <person name="Aranda M."/>
            <person name="Bell S.C."/>
            <person name="Webster N.S."/>
        </authorList>
    </citation>
    <scope>NUCLEOTIDE SEQUENCE</scope>
    <source>
        <strain evidence="1">SB0675_bin_29</strain>
    </source>
</reference>
<proteinExistence type="predicted"/>
<sequence>MSISPSLARHIIENLGTSGTPPARGVQHFNVGNRSLLDALDEYYFSSYLQNGGGAYKIVVGDYGSGKSHFLYCLQDLAWSQEFAVAKVDLSPVETPYNDQRLVYAAVARNLIWHEKEQEISDEKGLTRFLEGTLTRFVGYPVLETLTHPNYTGLVETLEKAAIDSLAYKRAILGYFDALIRRHEARLDSITRWLMGETTSPDDTKILRGLGVTEKITRPNAFRMLRSLVQTIRELSYNGLVLLFDEVDRMASIGGKAERLATDNLREVIDRTRDDLPGSMFVYAVPPQFINETVPRYDALRQRVQAFGPFSRTNSFSPQINLERLDVDENVLMLTIGEKLIPIFETAFNTDLDHQTQRANAEILANAAADMFLDVSHRRLFVKSFVTVLALQNAGDENTLTEAEANAIIRGQVAELSAGETPPY</sequence>
<gene>
    <name evidence="1" type="ORF">F4148_01770</name>
</gene>
<dbReference type="InterPro" id="IPR021228">
    <property type="entry name" value="BrxD"/>
</dbReference>
<dbReference type="InterPro" id="IPR027417">
    <property type="entry name" value="P-loop_NTPase"/>
</dbReference>
<name>A0A6B1FZA0_9CHLR</name>
<evidence type="ECO:0008006" key="2">
    <source>
        <dbReference type="Google" id="ProtNLM"/>
    </source>
</evidence>
<organism evidence="1">
    <name type="scientific">Caldilineaceae bacterium SB0675_bin_29</name>
    <dbReference type="NCBI Taxonomy" id="2605266"/>
    <lineage>
        <taxon>Bacteria</taxon>
        <taxon>Bacillati</taxon>
        <taxon>Chloroflexota</taxon>
        <taxon>Caldilineae</taxon>
        <taxon>Caldilineales</taxon>
        <taxon>Caldilineaceae</taxon>
    </lineage>
</organism>
<dbReference type="AlphaFoldDB" id="A0A6B1FZA0"/>
<evidence type="ECO:0000313" key="1">
    <source>
        <dbReference type="EMBL" id="MYH60536.1"/>
    </source>
</evidence>
<protein>
    <recommendedName>
        <fullName evidence="2">BREX system ATP-binding protein BrxD</fullName>
    </recommendedName>
</protein>
<dbReference type="Pfam" id="PF10923">
    <property type="entry name" value="BrxC_BrxD"/>
    <property type="match status" value="1"/>
</dbReference>
<accession>A0A6B1FZA0</accession>
<dbReference type="EMBL" id="VYDA01000066">
    <property type="protein sequence ID" value="MYH60536.1"/>
    <property type="molecule type" value="Genomic_DNA"/>
</dbReference>
<comment type="caution">
    <text evidence="1">The sequence shown here is derived from an EMBL/GenBank/DDBJ whole genome shotgun (WGS) entry which is preliminary data.</text>
</comment>